<sequence length="361" mass="40465">MKFAWVNVIGDDWEDRKEIVKCALESSVPVVMAKSEDIEKIRELGNIKVASNDLNADIVVIGKDDDLEILRKAKELGKETAIYIPIESKDDEIFASEVSRLDFVDNIILEGRDWTIIPLENLIADLFNEDIKIIAAVNSIKEAKTAYEILEKGVDGVLLFPNDFNDIKELMELLESINAQRIELDVSTIKKVEPIGSGDRVCIDTCSLMEIGEGMLIGSYSRGMFLVHSETVENPYVATRPFRVNAGPVHAYILCPGNKTKYLSELKAGDKVLVVNKDGRAREVIIGRVKIEKRPLMLIEAEYKGDIIRTILQNAETIRLVKEDGTPISVVELKEGDKVLIKPDENARHFGMAIRETIIEK</sequence>
<protein>
    <recommendedName>
        <fullName evidence="5">3-dehydroquinate synthase</fullName>
        <shortName evidence="5">DHQ synthase</shortName>
        <ecNumber evidence="5">1.4.1.24</ecNumber>
    </recommendedName>
    <alternativeName>
        <fullName evidence="5">3-dehydroquinate synthase II</fullName>
    </alternativeName>
</protein>
<dbReference type="NCBIfam" id="NF002627">
    <property type="entry name" value="PRK02290.1-5"/>
    <property type="match status" value="1"/>
</dbReference>
<dbReference type="GO" id="GO:0003856">
    <property type="term" value="F:3-dehydroquinate synthase activity"/>
    <property type="evidence" value="ECO:0007669"/>
    <property type="project" value="InterPro"/>
</dbReference>
<dbReference type="GO" id="GO:0102042">
    <property type="term" value="F:dehydroquinate synthase activity"/>
    <property type="evidence" value="ECO:0007669"/>
    <property type="project" value="UniProtKB-EC"/>
</dbReference>
<dbReference type="PIRSF" id="PIRSF006655">
    <property type="entry name" value="DHQ_synth"/>
    <property type="match status" value="1"/>
</dbReference>
<comment type="catalytic activity">
    <reaction evidence="5">
        <text>2-amino-2,3,7-trideoxy-D-lyxo-hept-6-ulosonate + NAD(+) + H2O = 3-dehydroquinate + NH4(+) + NADH + H(+)</text>
        <dbReference type="Rhea" id="RHEA:25956"/>
        <dbReference type="ChEBI" id="CHEBI:15377"/>
        <dbReference type="ChEBI" id="CHEBI:15378"/>
        <dbReference type="ChEBI" id="CHEBI:28938"/>
        <dbReference type="ChEBI" id="CHEBI:32364"/>
        <dbReference type="ChEBI" id="CHEBI:57540"/>
        <dbReference type="ChEBI" id="CHEBI:57945"/>
        <dbReference type="ChEBI" id="CHEBI:58859"/>
        <dbReference type="EC" id="1.4.1.24"/>
    </reaction>
</comment>
<evidence type="ECO:0000256" key="3">
    <source>
        <dbReference type="ARBA" id="ARBA00023027"/>
    </source>
</evidence>
<feature type="domain" description="3-dehydroquinate synthase N-terminal" evidence="6">
    <location>
        <begin position="1"/>
        <end position="173"/>
    </location>
</feature>
<keyword evidence="3 5" id="KW-0520">NAD</keyword>
<dbReference type="GO" id="GO:0051287">
    <property type="term" value="F:NAD binding"/>
    <property type="evidence" value="ECO:0007669"/>
    <property type="project" value="UniProtKB-UniRule"/>
</dbReference>
<dbReference type="PATRIC" id="fig|647171.4.peg.1274"/>
<dbReference type="HAMAP" id="MF_01244">
    <property type="entry name" value="Arch_DHQ_synthase"/>
    <property type="match status" value="1"/>
</dbReference>
<comment type="caution">
    <text evidence="8">The sequence shown here is derived from an EMBL/GenBank/DDBJ whole genome shotgun (WGS) entry which is preliminary data.</text>
</comment>
<dbReference type="OrthoDB" id="10265at2157"/>
<dbReference type="GO" id="GO:0008652">
    <property type="term" value="P:amino acid biosynthetic process"/>
    <property type="evidence" value="ECO:0007669"/>
    <property type="project" value="UniProtKB-KW"/>
</dbReference>
<dbReference type="RefSeq" id="WP_007044729.1">
    <property type="nucleotide sequence ID" value="NZ_AGJL01000032.1"/>
</dbReference>
<dbReference type="InterPro" id="IPR056179">
    <property type="entry name" value="DHQS_C"/>
</dbReference>
<evidence type="ECO:0000313" key="8">
    <source>
        <dbReference type="EMBL" id="EHP85622.1"/>
    </source>
</evidence>
<evidence type="ECO:0000259" key="7">
    <source>
        <dbReference type="Pfam" id="PF26558"/>
    </source>
</evidence>
<name>H1KZS5_9EURY</name>
<proteinExistence type="inferred from homology"/>
<evidence type="ECO:0000256" key="2">
    <source>
        <dbReference type="ARBA" id="ARBA00023002"/>
    </source>
</evidence>
<evidence type="ECO:0000256" key="1">
    <source>
        <dbReference type="ARBA" id="ARBA00022605"/>
    </source>
</evidence>
<dbReference type="GO" id="GO:0009073">
    <property type="term" value="P:aromatic amino acid family biosynthetic process"/>
    <property type="evidence" value="ECO:0007669"/>
    <property type="project" value="UniProtKB-UniRule"/>
</dbReference>
<dbReference type="AlphaFoldDB" id="H1KZS5"/>
<gene>
    <name evidence="5" type="primary">aroB'</name>
    <name evidence="8" type="ORF">MetfoDRAFT_1298</name>
</gene>
<comment type="similarity">
    <text evidence="5">Belongs to the archaeal-type DHQ synthase family.</text>
</comment>
<dbReference type="PANTHER" id="PTHR33563">
    <property type="match status" value="1"/>
</dbReference>
<keyword evidence="2 5" id="KW-0560">Oxidoreductase</keyword>
<dbReference type="Proteomes" id="UP000003706">
    <property type="component" value="Unassembled WGS sequence"/>
</dbReference>
<keyword evidence="1 5" id="KW-0028">Amino-acid biosynthesis</keyword>
<dbReference type="Pfam" id="PF01959">
    <property type="entry name" value="DHQS"/>
    <property type="match status" value="1"/>
</dbReference>
<evidence type="ECO:0000256" key="4">
    <source>
        <dbReference type="ARBA" id="ARBA00023141"/>
    </source>
</evidence>
<comment type="function">
    <text evidence="5">Catalyzes the oxidative deamination and cyclization of 2-amino-3,7-dideoxy-D-threo-hept-6-ulosonic acid (ADH) to yield 3-dehydroquinate (DHQ), which is fed into the canonical shikimic pathway of aromatic amino acid biosynthesis.</text>
</comment>
<organism evidence="8 9">
    <name type="scientific">Methanotorris formicicus Mc-S-70</name>
    <dbReference type="NCBI Taxonomy" id="647171"/>
    <lineage>
        <taxon>Archaea</taxon>
        <taxon>Methanobacteriati</taxon>
        <taxon>Methanobacteriota</taxon>
        <taxon>Methanomada group</taxon>
        <taxon>Methanococci</taxon>
        <taxon>Methanococcales</taxon>
        <taxon>Methanocaldococcaceae</taxon>
        <taxon>Methanotorris</taxon>
    </lineage>
</organism>
<dbReference type="InterPro" id="IPR002812">
    <property type="entry name" value="DHQS"/>
</dbReference>
<dbReference type="EMBL" id="AGJL01000032">
    <property type="protein sequence ID" value="EHP85622.1"/>
    <property type="molecule type" value="Genomic_DNA"/>
</dbReference>
<evidence type="ECO:0000259" key="6">
    <source>
        <dbReference type="Pfam" id="PF01959"/>
    </source>
</evidence>
<keyword evidence="9" id="KW-1185">Reference proteome</keyword>
<dbReference type="STRING" id="647171.MetfoDRAFT_1298"/>
<accession>H1KZS5</accession>
<dbReference type="NCBIfam" id="NF002624">
    <property type="entry name" value="PRK02290.1-2"/>
    <property type="match status" value="1"/>
</dbReference>
<evidence type="ECO:0000313" key="9">
    <source>
        <dbReference type="Proteomes" id="UP000003706"/>
    </source>
</evidence>
<keyword evidence="4 5" id="KW-0057">Aromatic amino acid biosynthesis</keyword>
<evidence type="ECO:0000256" key="5">
    <source>
        <dbReference type="HAMAP-Rule" id="MF_01244"/>
    </source>
</evidence>
<dbReference type="EC" id="1.4.1.24" evidence="5"/>
<feature type="domain" description="3-dehydroquinate synthase C-terminal" evidence="7">
    <location>
        <begin position="188"/>
        <end position="361"/>
    </location>
</feature>
<dbReference type="Pfam" id="PF26558">
    <property type="entry name" value="DHQS_2nd"/>
    <property type="match status" value="1"/>
</dbReference>
<dbReference type="NCBIfam" id="NF002626">
    <property type="entry name" value="PRK02290.1-4"/>
    <property type="match status" value="1"/>
</dbReference>
<dbReference type="PANTHER" id="PTHR33563:SF1">
    <property type="entry name" value="3-DEHYDROQUINATE SYNTHASE"/>
    <property type="match status" value="1"/>
</dbReference>
<dbReference type="InterPro" id="IPR030960">
    <property type="entry name" value="DHQS/DOIS_N"/>
</dbReference>
<reference evidence="8 9" key="1">
    <citation type="submission" date="2011-09" db="EMBL/GenBank/DDBJ databases">
        <title>The draft genome of Methanotorris formicicus Mc-S-70.</title>
        <authorList>
            <consortium name="US DOE Joint Genome Institute (JGI-PGF)"/>
            <person name="Lucas S."/>
            <person name="Han J."/>
            <person name="Lapidus A."/>
            <person name="Cheng J.-F."/>
            <person name="Goodwin L."/>
            <person name="Pitluck S."/>
            <person name="Peters L."/>
            <person name="Land M.L."/>
            <person name="Hauser L."/>
            <person name="Sieprawska-Lupa M."/>
            <person name="Takai K."/>
            <person name="Miyazaki J."/>
            <person name="Whitman W."/>
            <person name="Woyke T.J."/>
        </authorList>
    </citation>
    <scope>NUCLEOTIDE SEQUENCE [LARGE SCALE GENOMIC DNA]</scope>
    <source>
        <strain evidence="8 9">Mc-S-70</strain>
    </source>
</reference>